<dbReference type="GeneID" id="7840123"/>
<protein>
    <submittedName>
        <fullName evidence="2">Uncharacterized protein</fullName>
    </submittedName>
</protein>
<evidence type="ECO:0000256" key="1">
    <source>
        <dbReference type="SAM" id="MobiDB-lite"/>
    </source>
</evidence>
<gene>
    <name evidence="2" type="ORF">TTHERM_01125230</name>
</gene>
<evidence type="ECO:0000313" key="3">
    <source>
        <dbReference type="Proteomes" id="UP000009168"/>
    </source>
</evidence>
<accession>Q22B20</accession>
<sequence length="382" mass="45435">MNIFRKSSTKQKMIKHTQLKQNKYDVRLSIYNANTLVDQDYRLQDKYECLFYMGLKQALNRLQTCIEIANNQTLRNPQKHLLYPFLQQLSFSAIKNLIAQDAAQIPDQLKKIALITRDARKYRYFKSDWQNRLARVWNQCRNDLLKNVKEAKEQKKNNQTEVKKLTNSQEPQKIITPPPMQYYLAMDICPYAYPFSFTYGRKQGYCLDLNGALNWFITDCNKSEKAYFYSILEKPEICEQFDFLYEIPPQIRIFKPKHQNEYQFIIRLNSWLVSNANNEELQTVEMIKTFLKKKWHALPKRFQNLVSSLQSQTVSIVSLFNLLFHIYPIEELYLNQIPLKKPFKYEYANSVPQSAKQDQILDQNLYWGPSKYGGAVFETSYF</sequence>
<dbReference type="KEGG" id="tet:TTHERM_01125230"/>
<proteinExistence type="predicted"/>
<organism evidence="2 3">
    <name type="scientific">Tetrahymena thermophila (strain SB210)</name>
    <dbReference type="NCBI Taxonomy" id="312017"/>
    <lineage>
        <taxon>Eukaryota</taxon>
        <taxon>Sar</taxon>
        <taxon>Alveolata</taxon>
        <taxon>Ciliophora</taxon>
        <taxon>Intramacronucleata</taxon>
        <taxon>Oligohymenophorea</taxon>
        <taxon>Hymenostomatida</taxon>
        <taxon>Tetrahymenina</taxon>
        <taxon>Tetrahymenidae</taxon>
        <taxon>Tetrahymena</taxon>
    </lineage>
</organism>
<dbReference type="RefSeq" id="XP_001030151.2">
    <property type="nucleotide sequence ID" value="XM_001030151.2"/>
</dbReference>
<keyword evidence="3" id="KW-1185">Reference proteome</keyword>
<name>Q22B20_TETTS</name>
<feature type="region of interest" description="Disordered" evidence="1">
    <location>
        <begin position="152"/>
        <end position="172"/>
    </location>
</feature>
<reference evidence="3" key="1">
    <citation type="journal article" date="2006" name="PLoS Biol.">
        <title>Macronuclear genome sequence of the ciliate Tetrahymena thermophila, a model eukaryote.</title>
        <authorList>
            <person name="Eisen J.A."/>
            <person name="Coyne R.S."/>
            <person name="Wu M."/>
            <person name="Wu D."/>
            <person name="Thiagarajan M."/>
            <person name="Wortman J.R."/>
            <person name="Badger J.H."/>
            <person name="Ren Q."/>
            <person name="Amedeo P."/>
            <person name="Jones K.M."/>
            <person name="Tallon L.J."/>
            <person name="Delcher A.L."/>
            <person name="Salzberg S.L."/>
            <person name="Silva J.C."/>
            <person name="Haas B.J."/>
            <person name="Majoros W.H."/>
            <person name="Farzad M."/>
            <person name="Carlton J.M."/>
            <person name="Smith R.K. Jr."/>
            <person name="Garg J."/>
            <person name="Pearlman R.E."/>
            <person name="Karrer K.M."/>
            <person name="Sun L."/>
            <person name="Manning G."/>
            <person name="Elde N.C."/>
            <person name="Turkewitz A.P."/>
            <person name="Asai D.J."/>
            <person name="Wilkes D.E."/>
            <person name="Wang Y."/>
            <person name="Cai H."/>
            <person name="Collins K."/>
            <person name="Stewart B.A."/>
            <person name="Lee S.R."/>
            <person name="Wilamowska K."/>
            <person name="Weinberg Z."/>
            <person name="Ruzzo W.L."/>
            <person name="Wloga D."/>
            <person name="Gaertig J."/>
            <person name="Frankel J."/>
            <person name="Tsao C.-C."/>
            <person name="Gorovsky M.A."/>
            <person name="Keeling P.J."/>
            <person name="Waller R.F."/>
            <person name="Patron N.J."/>
            <person name="Cherry J.M."/>
            <person name="Stover N.A."/>
            <person name="Krieger C.J."/>
            <person name="del Toro C."/>
            <person name="Ryder H.F."/>
            <person name="Williamson S.C."/>
            <person name="Barbeau R.A."/>
            <person name="Hamilton E.P."/>
            <person name="Orias E."/>
        </authorList>
    </citation>
    <scope>NUCLEOTIDE SEQUENCE [LARGE SCALE GENOMIC DNA]</scope>
    <source>
        <strain evidence="3">SB210</strain>
    </source>
</reference>
<dbReference type="HOGENOM" id="CLU_424859_0_0_1"/>
<dbReference type="EMBL" id="GG662450">
    <property type="protein sequence ID" value="EAR82488.2"/>
    <property type="molecule type" value="Genomic_DNA"/>
</dbReference>
<evidence type="ECO:0000313" key="2">
    <source>
        <dbReference type="EMBL" id="EAR82488.2"/>
    </source>
</evidence>
<dbReference type="AlphaFoldDB" id="Q22B20"/>
<feature type="compositionally biased region" description="Basic and acidic residues" evidence="1">
    <location>
        <begin position="152"/>
        <end position="164"/>
    </location>
</feature>
<dbReference type="Proteomes" id="UP000009168">
    <property type="component" value="Unassembled WGS sequence"/>
</dbReference>
<dbReference type="InParanoid" id="Q22B20"/>